<comment type="caution">
    <text evidence="2">The sequence shown here is derived from an EMBL/GenBank/DDBJ whole genome shotgun (WGS) entry which is preliminary data.</text>
</comment>
<dbReference type="RefSeq" id="WP_212991998.1">
    <property type="nucleotide sequence ID" value="NZ_BAABEA010000030.1"/>
</dbReference>
<dbReference type="AlphaFoldDB" id="A0A919SMQ5"/>
<dbReference type="NCBIfam" id="TIGR03083">
    <property type="entry name" value="maleylpyruvate isomerase family mycothiol-dependent enzyme"/>
    <property type="match status" value="1"/>
</dbReference>
<gene>
    <name evidence="2" type="ORF">Aau02nite_60890</name>
</gene>
<dbReference type="InterPro" id="IPR017518">
    <property type="entry name" value="CHP03084"/>
</dbReference>
<reference evidence="2" key="1">
    <citation type="submission" date="2021-03" db="EMBL/GenBank/DDBJ databases">
        <title>Whole genome shotgun sequence of Actinoplanes auranticolor NBRC 12245.</title>
        <authorList>
            <person name="Komaki H."/>
            <person name="Tamura T."/>
        </authorList>
    </citation>
    <scope>NUCLEOTIDE SEQUENCE</scope>
    <source>
        <strain evidence="2">NBRC 12245</strain>
    </source>
</reference>
<dbReference type="NCBIfam" id="TIGR03084">
    <property type="entry name" value="TIGR03084 family metal-binding protein"/>
    <property type="match status" value="1"/>
</dbReference>
<feature type="domain" description="Mycothiol-dependent maleylpyruvate isomerase metal-binding" evidence="1">
    <location>
        <begin position="12"/>
        <end position="146"/>
    </location>
</feature>
<dbReference type="Pfam" id="PF11716">
    <property type="entry name" value="MDMPI_N"/>
    <property type="match status" value="1"/>
</dbReference>
<dbReference type="InterPro" id="IPR024344">
    <property type="entry name" value="MDMPI_metal-binding"/>
</dbReference>
<dbReference type="InterPro" id="IPR017517">
    <property type="entry name" value="Maleyloyr_isom"/>
</dbReference>
<dbReference type="SUPFAM" id="SSF109854">
    <property type="entry name" value="DinB/YfiT-like putative metalloenzymes"/>
    <property type="match status" value="1"/>
</dbReference>
<evidence type="ECO:0000313" key="3">
    <source>
        <dbReference type="Proteomes" id="UP000681340"/>
    </source>
</evidence>
<evidence type="ECO:0000313" key="2">
    <source>
        <dbReference type="EMBL" id="GIM74421.1"/>
    </source>
</evidence>
<evidence type="ECO:0000259" key="1">
    <source>
        <dbReference type="Pfam" id="PF11716"/>
    </source>
</evidence>
<dbReference type="InterPro" id="IPR034660">
    <property type="entry name" value="DinB/YfiT-like"/>
</dbReference>
<keyword evidence="3" id="KW-1185">Reference proteome</keyword>
<protein>
    <submittedName>
        <fullName evidence="2">Wyosine base formation</fullName>
    </submittedName>
</protein>
<name>A0A919SMQ5_9ACTN</name>
<sequence length="266" mass="28497">MTDKTTVFDDLAADSAELTSLMADLTPAGWAEPTPAPGWTIRHQVAHLCAVFRMAATAAASPQAFRDSMAHLGPDFNANVSAALQRFLDEPDALLNRWRVESAAAVQALAAVPADSVVPWLVRPLPARVLAAAGMMEIFAHGQDIADALGVTRRHTDRLRHIAEFAALTWDFGYHARGLLVPAAGPRFELLAPSGDRWVIGADDAETITGEAVDLCLLVTRRRHRDDLGLFASGPLAEHWLSVAQAYRGPAGEGRRPGQFAAAAGR</sequence>
<organism evidence="2 3">
    <name type="scientific">Actinoplanes auranticolor</name>
    <dbReference type="NCBI Taxonomy" id="47988"/>
    <lineage>
        <taxon>Bacteria</taxon>
        <taxon>Bacillati</taxon>
        <taxon>Actinomycetota</taxon>
        <taxon>Actinomycetes</taxon>
        <taxon>Micromonosporales</taxon>
        <taxon>Micromonosporaceae</taxon>
        <taxon>Actinoplanes</taxon>
    </lineage>
</organism>
<dbReference type="EMBL" id="BOQL01000050">
    <property type="protein sequence ID" value="GIM74421.1"/>
    <property type="molecule type" value="Genomic_DNA"/>
</dbReference>
<accession>A0A919SMQ5</accession>
<dbReference type="GO" id="GO:0046872">
    <property type="term" value="F:metal ion binding"/>
    <property type="evidence" value="ECO:0007669"/>
    <property type="project" value="InterPro"/>
</dbReference>
<dbReference type="Proteomes" id="UP000681340">
    <property type="component" value="Unassembled WGS sequence"/>
</dbReference>
<dbReference type="Gene3D" id="1.20.120.450">
    <property type="entry name" value="dinb family like domain"/>
    <property type="match status" value="1"/>
</dbReference>
<proteinExistence type="predicted"/>